<dbReference type="InterPro" id="IPR042044">
    <property type="entry name" value="EXOC6PINT-1/Sec15/Tip20_C_dom2"/>
</dbReference>
<reference evidence="8 9" key="1">
    <citation type="journal article" date="2016" name="Nat. Commun.">
        <title>Extremotolerant tardigrade genome and improved radiotolerance of human cultured cells by tardigrade-unique protein.</title>
        <authorList>
            <person name="Hashimoto T."/>
            <person name="Horikawa D.D."/>
            <person name="Saito Y."/>
            <person name="Kuwahara H."/>
            <person name="Kozuka-Hata H."/>
            <person name="Shin-I T."/>
            <person name="Minakuchi Y."/>
            <person name="Ohishi K."/>
            <person name="Motoyama A."/>
            <person name="Aizu T."/>
            <person name="Enomoto A."/>
            <person name="Kondo K."/>
            <person name="Tanaka S."/>
            <person name="Hara Y."/>
            <person name="Koshikawa S."/>
            <person name="Sagara H."/>
            <person name="Miura T."/>
            <person name="Yokobori S."/>
            <person name="Miyagawa K."/>
            <person name="Suzuki Y."/>
            <person name="Kubo T."/>
            <person name="Oyama M."/>
            <person name="Kohara Y."/>
            <person name="Fujiyama A."/>
            <person name="Arakawa K."/>
            <person name="Katayama T."/>
            <person name="Toyoda A."/>
            <person name="Kunieda T."/>
        </authorList>
    </citation>
    <scope>NUCLEOTIDE SEQUENCE [LARGE SCALE GENOMIC DNA]</scope>
    <source>
        <strain evidence="8 9">YOKOZUNA-1</strain>
    </source>
</reference>
<dbReference type="OrthoDB" id="10267033at2759"/>
<dbReference type="GO" id="GO:0090522">
    <property type="term" value="P:vesicle tethering involved in exocytosis"/>
    <property type="evidence" value="ECO:0007669"/>
    <property type="project" value="InterPro"/>
</dbReference>
<dbReference type="Gene3D" id="1.20.58.670">
    <property type="entry name" value="Dsl1p vesicle tethering complex, Tip20p subunit, domain D"/>
    <property type="match status" value="1"/>
</dbReference>
<keyword evidence="2" id="KW-0813">Transport</keyword>
<feature type="domain" description="Exocyst complex subunit EXOC6/Sec15 C-terminal" evidence="6">
    <location>
        <begin position="511"/>
        <end position="791"/>
    </location>
</feature>
<organism evidence="8 9">
    <name type="scientific">Ramazzottius varieornatus</name>
    <name type="common">Water bear</name>
    <name type="synonym">Tardigrade</name>
    <dbReference type="NCBI Taxonomy" id="947166"/>
    <lineage>
        <taxon>Eukaryota</taxon>
        <taxon>Metazoa</taxon>
        <taxon>Ecdysozoa</taxon>
        <taxon>Tardigrada</taxon>
        <taxon>Eutardigrada</taxon>
        <taxon>Parachela</taxon>
        <taxon>Hypsibioidea</taxon>
        <taxon>Ramazzottiidae</taxon>
        <taxon>Ramazzottius</taxon>
    </lineage>
</organism>
<evidence type="ECO:0000256" key="5">
    <source>
        <dbReference type="SAM" id="MobiDB-lite"/>
    </source>
</evidence>
<dbReference type="GO" id="GO:0006893">
    <property type="term" value="P:Golgi to plasma membrane transport"/>
    <property type="evidence" value="ECO:0007669"/>
    <property type="project" value="TreeGrafter"/>
</dbReference>
<gene>
    <name evidence="8" type="primary">RvY_00283-1</name>
    <name evidence="8" type="synonym">RvY_00283.1</name>
    <name evidence="8" type="ORF">RvY_00283</name>
</gene>
<evidence type="ECO:0000256" key="2">
    <source>
        <dbReference type="ARBA" id="ARBA00022448"/>
    </source>
</evidence>
<evidence type="ECO:0000256" key="4">
    <source>
        <dbReference type="ARBA" id="ARBA00023054"/>
    </source>
</evidence>
<comment type="similarity">
    <text evidence="1">Belongs to the SEC15 family.</text>
</comment>
<evidence type="ECO:0000313" key="8">
    <source>
        <dbReference type="EMBL" id="GAU87447.1"/>
    </source>
</evidence>
<dbReference type="Proteomes" id="UP000186922">
    <property type="component" value="Unassembled WGS sequence"/>
</dbReference>
<evidence type="ECO:0000259" key="6">
    <source>
        <dbReference type="Pfam" id="PF04091"/>
    </source>
</evidence>
<dbReference type="Pfam" id="PF20651">
    <property type="entry name" value="EXOC6_Sec15_N"/>
    <property type="match status" value="1"/>
</dbReference>
<evidence type="ECO:0000256" key="3">
    <source>
        <dbReference type="ARBA" id="ARBA00022483"/>
    </source>
</evidence>
<dbReference type="GO" id="GO:0006886">
    <property type="term" value="P:intracellular protein transport"/>
    <property type="evidence" value="ECO:0007669"/>
    <property type="project" value="InterPro"/>
</dbReference>
<dbReference type="Pfam" id="PF04091">
    <property type="entry name" value="Sec15_C"/>
    <property type="match status" value="1"/>
</dbReference>
<accession>A0A1D1UJM6</accession>
<dbReference type="AlphaFoldDB" id="A0A1D1UJM6"/>
<evidence type="ECO:0000256" key="1">
    <source>
        <dbReference type="ARBA" id="ARBA00007944"/>
    </source>
</evidence>
<name>A0A1D1UJM6_RAMVA</name>
<feature type="domain" description="Exocyst complex component EXOC6/Sec15 N-terminal" evidence="7">
    <location>
        <begin position="167"/>
        <end position="333"/>
    </location>
</feature>
<protein>
    <submittedName>
        <fullName evidence="8">Uncharacterized protein</fullName>
    </submittedName>
</protein>
<keyword evidence="3" id="KW-0268">Exocytosis</keyword>
<dbReference type="STRING" id="947166.A0A1D1UJM6"/>
<dbReference type="InterPro" id="IPR046361">
    <property type="entry name" value="EXOC6/Sec15_C"/>
</dbReference>
<keyword evidence="9" id="KW-1185">Reference proteome</keyword>
<keyword evidence="4" id="KW-0175">Coiled coil</keyword>
<evidence type="ECO:0000259" key="7">
    <source>
        <dbReference type="Pfam" id="PF20651"/>
    </source>
</evidence>
<feature type="region of interest" description="Disordered" evidence="5">
    <location>
        <begin position="1"/>
        <end position="22"/>
    </location>
</feature>
<proteinExistence type="inferred from homology"/>
<dbReference type="EMBL" id="BDGG01000001">
    <property type="protein sequence ID" value="GAU87447.1"/>
    <property type="molecule type" value="Genomic_DNA"/>
</dbReference>
<dbReference type="GO" id="GO:0016020">
    <property type="term" value="C:membrane"/>
    <property type="evidence" value="ECO:0007669"/>
    <property type="project" value="TreeGrafter"/>
</dbReference>
<dbReference type="PANTHER" id="PTHR12702:SF0">
    <property type="entry name" value="EXOCYST COMPLEX COMPONENT 6"/>
    <property type="match status" value="1"/>
</dbReference>
<comment type="caution">
    <text evidence="8">The sequence shown here is derived from an EMBL/GenBank/DDBJ whole genome shotgun (WGS) entry which is preliminary data.</text>
</comment>
<dbReference type="PANTHER" id="PTHR12702">
    <property type="entry name" value="SEC15"/>
    <property type="match status" value="1"/>
</dbReference>
<dbReference type="Gene3D" id="1.10.357.30">
    <property type="entry name" value="Exocyst complex subunit Sec15 C-terminal domain, N-terminal subdomain"/>
    <property type="match status" value="1"/>
</dbReference>
<dbReference type="InterPro" id="IPR042045">
    <property type="entry name" value="EXOC6/Sec15_C_dom1"/>
</dbReference>
<evidence type="ECO:0000313" key="9">
    <source>
        <dbReference type="Proteomes" id="UP000186922"/>
    </source>
</evidence>
<dbReference type="GO" id="GO:0000145">
    <property type="term" value="C:exocyst"/>
    <property type="evidence" value="ECO:0007669"/>
    <property type="project" value="TreeGrafter"/>
</dbReference>
<dbReference type="InterPro" id="IPR048359">
    <property type="entry name" value="EXOC6_Sec15_N"/>
</dbReference>
<dbReference type="InterPro" id="IPR007225">
    <property type="entry name" value="EXOC6/Sec15"/>
</dbReference>
<sequence>MAKSSASATSLSPNDKTASKLSSKAGLLGTGLFSGNNATKNATSATFSTAPLPAVQSLPLLPHESALERAKSDALKYLENFQANKAKLLDAVFTKASLYARVDEEEENDEDRYIDSLVPFPEELPPLYAVLVHRLEHDANFDRLIPFVLRRLFEFGNEYLFIEYIWQRIQARDTQVEQVCYENAVVLVEATAEYVDVNHRIDKFRDDVVTLDDREVYDNQLKNIRSAKKATQTTSIILQNVATLIERISAVRPTLQHYDDALPAAARGEMVKALRHLTLAEEKSQHLPANISFVKWLAEAITDTKQRLIVASLQGVTKTLETLRTQNSQVGYVTLRNICRTRGIFVAPYHVREGAKATVPIDVIAAGKTTIQQNMNIRPLLRYRHVVQTLINETRGLDSARVASTRGHLLEKLSSTSALRLFLQNSVGTFASELYISHMIPGISSELYYNELWRSASHVTTESLVASLGLVVDEPTYRETRDLLHLFIEAVQALRCDATQIIATTEKFGYRFMSFLLISLRGKLQKSIAEDQFDPVVMSTQDERPALEGTLGFWFDELPLNFPKQLPFSPCVTQIVDALKEYITKLIGLWRDMFYAIDVSAHQTVILTKHLIENDLRAMFSQRYSASKLTDRQFVQLHHNFTYLEEACITLEKHMAVCLRGAISSYELCLNCEHAFDVMRGEVESELFSKFTFFIEQTVKTIRLDIAPVAAKQTLGSAESKKIVDAMESFMPMIATLPLDVGQRALALANSTVVASVERHLGSQEVKVVSTEGLLQLRVDLALIEQCLQKFTVFSTDTANDALRH</sequence>